<keyword evidence="11" id="KW-1185">Reference proteome</keyword>
<evidence type="ECO:0000256" key="7">
    <source>
        <dbReference type="ARBA" id="ARBA00023034"/>
    </source>
</evidence>
<dbReference type="FunCoup" id="A0A0D2WGQ9">
    <property type="interactions" value="178"/>
</dbReference>
<dbReference type="OrthoDB" id="10034655at2759"/>
<dbReference type="PANTHER" id="PTHR13229">
    <property type="entry name" value="PROTEIN KISH-A"/>
    <property type="match status" value="1"/>
</dbReference>
<evidence type="ECO:0000256" key="6">
    <source>
        <dbReference type="ARBA" id="ARBA00022989"/>
    </source>
</evidence>
<comment type="subcellular location">
    <subcellularLocation>
        <location evidence="2">Golgi apparatus membrane</location>
        <topology evidence="2">Single-pass type I membrane protein</topology>
    </subcellularLocation>
</comment>
<evidence type="ECO:0000256" key="8">
    <source>
        <dbReference type="ARBA" id="ARBA00023136"/>
    </source>
</evidence>
<keyword evidence="4 9" id="KW-0812">Transmembrane</keyword>
<protein>
    <recommendedName>
        <fullName evidence="9">Protein kish</fullName>
    </recommendedName>
</protein>
<evidence type="ECO:0000256" key="2">
    <source>
        <dbReference type="ARBA" id="ARBA00004614"/>
    </source>
</evidence>
<evidence type="ECO:0000256" key="9">
    <source>
        <dbReference type="RuleBase" id="RU910717"/>
    </source>
</evidence>
<gene>
    <name evidence="10" type="ORF">CAOG_000242</name>
</gene>
<reference evidence="11" key="1">
    <citation type="submission" date="2011-02" db="EMBL/GenBank/DDBJ databases">
        <title>The Genome Sequence of Capsaspora owczarzaki ATCC 30864.</title>
        <authorList>
            <person name="Russ C."/>
            <person name="Cuomo C."/>
            <person name="Burger G."/>
            <person name="Gray M.W."/>
            <person name="Holland P.W.H."/>
            <person name="King N."/>
            <person name="Lang F.B.F."/>
            <person name="Roger A.J."/>
            <person name="Ruiz-Trillo I."/>
            <person name="Young S.K."/>
            <person name="Zeng Q."/>
            <person name="Gargeya S."/>
            <person name="Alvarado L."/>
            <person name="Berlin A."/>
            <person name="Chapman S.B."/>
            <person name="Chen Z."/>
            <person name="Freedman E."/>
            <person name="Gellesch M."/>
            <person name="Goldberg J."/>
            <person name="Griggs A."/>
            <person name="Gujja S."/>
            <person name="Heilman E."/>
            <person name="Heiman D."/>
            <person name="Howarth C."/>
            <person name="Mehta T."/>
            <person name="Neiman D."/>
            <person name="Pearson M."/>
            <person name="Roberts A."/>
            <person name="Saif S."/>
            <person name="Shea T."/>
            <person name="Shenoy N."/>
            <person name="Sisk P."/>
            <person name="Stolte C."/>
            <person name="Sykes S."/>
            <person name="White J."/>
            <person name="Yandava C."/>
            <person name="Haas B."/>
            <person name="Nusbaum C."/>
            <person name="Birren B."/>
        </authorList>
    </citation>
    <scope>NUCLEOTIDE SEQUENCE</scope>
    <source>
        <strain evidence="11">ATCC 30864</strain>
    </source>
</reference>
<dbReference type="InterPro" id="IPR051523">
    <property type="entry name" value="KISH_domain"/>
</dbReference>
<keyword evidence="7" id="KW-0333">Golgi apparatus</keyword>
<dbReference type="STRING" id="595528.A0A0D2WGQ9"/>
<evidence type="ECO:0000313" key="11">
    <source>
        <dbReference type="Proteomes" id="UP000008743"/>
    </source>
</evidence>
<proteinExistence type="inferred from homology"/>
<keyword evidence="5" id="KW-0732">Signal</keyword>
<dbReference type="RefSeq" id="XP_004365113.1">
    <property type="nucleotide sequence ID" value="XM_004365056.2"/>
</dbReference>
<dbReference type="Proteomes" id="UP000008743">
    <property type="component" value="Unassembled WGS sequence"/>
</dbReference>
<dbReference type="EMBL" id="KE346360">
    <property type="protein sequence ID" value="KJE88615.1"/>
    <property type="molecule type" value="Genomic_DNA"/>
</dbReference>
<feature type="transmembrane region" description="Helical" evidence="9">
    <location>
        <begin position="24"/>
        <end position="45"/>
    </location>
</feature>
<comment type="function">
    <text evidence="1 9">Involved in the early part of the secretory pathway.</text>
</comment>
<evidence type="ECO:0000256" key="4">
    <source>
        <dbReference type="ARBA" id="ARBA00022692"/>
    </source>
</evidence>
<name>A0A0D2WGQ9_CAPO3</name>
<dbReference type="PhylomeDB" id="A0A0D2WGQ9"/>
<sequence length="66" mass="7154">MVTLNAPKRSSSCAGDYLTTCQSAIFNFQSLLLVVLLVICTCTYIHDFAPALLDRHKTGQHALANG</sequence>
<dbReference type="eggNOG" id="ENOG502SDTA">
    <property type="taxonomic scope" value="Eukaryota"/>
</dbReference>
<dbReference type="GO" id="GO:0000139">
    <property type="term" value="C:Golgi membrane"/>
    <property type="evidence" value="ECO:0007669"/>
    <property type="project" value="UniProtKB-SubCell"/>
</dbReference>
<evidence type="ECO:0000313" key="10">
    <source>
        <dbReference type="EMBL" id="KJE88615.1"/>
    </source>
</evidence>
<keyword evidence="6 9" id="KW-1133">Transmembrane helix</keyword>
<evidence type="ECO:0000256" key="1">
    <source>
        <dbReference type="ARBA" id="ARBA00002154"/>
    </source>
</evidence>
<accession>A0A0D2WGQ9</accession>
<evidence type="ECO:0000256" key="5">
    <source>
        <dbReference type="ARBA" id="ARBA00022729"/>
    </source>
</evidence>
<comment type="similarity">
    <text evidence="3 9">Belongs to the KISH family.</text>
</comment>
<dbReference type="AlphaFoldDB" id="A0A0D2WGQ9"/>
<keyword evidence="8 9" id="KW-0472">Membrane</keyword>
<evidence type="ECO:0000256" key="3">
    <source>
        <dbReference type="ARBA" id="ARBA00008961"/>
    </source>
</evidence>
<dbReference type="InParanoid" id="A0A0D2WGQ9"/>
<dbReference type="Pfam" id="PF06842">
    <property type="entry name" value="DUF1242"/>
    <property type="match status" value="1"/>
</dbReference>
<dbReference type="InterPro" id="IPR009653">
    <property type="entry name" value="Ksh1"/>
</dbReference>
<organism evidence="10 11">
    <name type="scientific">Capsaspora owczarzaki (strain ATCC 30864)</name>
    <dbReference type="NCBI Taxonomy" id="595528"/>
    <lineage>
        <taxon>Eukaryota</taxon>
        <taxon>Filasterea</taxon>
        <taxon>Capsaspora</taxon>
    </lineage>
</organism>